<feature type="compositionally biased region" description="Basic residues" evidence="1">
    <location>
        <begin position="31"/>
        <end position="41"/>
    </location>
</feature>
<gene>
    <name evidence="2" type="ORF">H3V53_13875</name>
</gene>
<evidence type="ECO:0000256" key="1">
    <source>
        <dbReference type="SAM" id="MobiDB-lite"/>
    </source>
</evidence>
<sequence length="144" mass="15917">MKRSGFKSRTKPMSRGSWSRKDMPLPDTPLRRARMKSRIKKPTVAEGSKYLAACRGEPCFLRLRGCLGGGETVVPCHSNQGKHGKGMGIKAKHEFTVPGCANCHVLIDQGPGLREQKFAAWDVAFDAWKPVRARKLGIELKEAA</sequence>
<dbReference type="Proteomes" id="UP001386437">
    <property type="component" value="Unassembled WGS sequence"/>
</dbReference>
<reference evidence="2 3" key="1">
    <citation type="journal article" date="2022" name="Arch. Microbiol.">
        <title>Paraburkholderia bengalensis sp. nov. isolated from roots of Oryza sativa, IR64.</title>
        <authorList>
            <person name="Nag P."/>
            <person name="Mondal N."/>
            <person name="Sarkar J."/>
            <person name="Das S."/>
        </authorList>
    </citation>
    <scope>NUCLEOTIDE SEQUENCE [LARGE SCALE GENOMIC DNA]</scope>
    <source>
        <strain evidence="2 3">IR64_4_BI</strain>
    </source>
</reference>
<dbReference type="Gene3D" id="3.30.50.20">
    <property type="entry name" value="prophage-derive protein ybcO"/>
    <property type="match status" value="1"/>
</dbReference>
<comment type="caution">
    <text evidence="2">The sequence shown here is derived from an EMBL/GenBank/DDBJ whole genome shotgun (WGS) entry which is preliminary data.</text>
</comment>
<accession>A0ABU8ISH9</accession>
<name>A0ABU8ISH9_9BURK</name>
<dbReference type="RefSeq" id="WP_336598434.1">
    <property type="nucleotide sequence ID" value="NZ_JACFYJ010000019.1"/>
</dbReference>
<evidence type="ECO:0000313" key="3">
    <source>
        <dbReference type="Proteomes" id="UP001386437"/>
    </source>
</evidence>
<feature type="region of interest" description="Disordered" evidence="1">
    <location>
        <begin position="1"/>
        <end position="41"/>
    </location>
</feature>
<proteinExistence type="predicted"/>
<organism evidence="2 3">
    <name type="scientific">Paraburkholderia bengalensis</name>
    <dbReference type="NCBI Taxonomy" id="2747562"/>
    <lineage>
        <taxon>Bacteria</taxon>
        <taxon>Pseudomonadati</taxon>
        <taxon>Pseudomonadota</taxon>
        <taxon>Betaproteobacteria</taxon>
        <taxon>Burkholderiales</taxon>
        <taxon>Burkholderiaceae</taxon>
        <taxon>Paraburkholderia</taxon>
    </lineage>
</organism>
<dbReference type="EMBL" id="JACFYJ010000019">
    <property type="protein sequence ID" value="MEI5998253.1"/>
    <property type="molecule type" value="Genomic_DNA"/>
</dbReference>
<evidence type="ECO:0000313" key="2">
    <source>
        <dbReference type="EMBL" id="MEI5998253.1"/>
    </source>
</evidence>
<feature type="compositionally biased region" description="Basic residues" evidence="1">
    <location>
        <begin position="1"/>
        <end position="12"/>
    </location>
</feature>
<keyword evidence="3" id="KW-1185">Reference proteome</keyword>
<protein>
    <submittedName>
        <fullName evidence="2">DUF1364 family protein</fullName>
    </submittedName>
</protein>